<feature type="compositionally biased region" description="Basic and acidic residues" evidence="6">
    <location>
        <begin position="343"/>
        <end position="353"/>
    </location>
</feature>
<evidence type="ECO:0000313" key="11">
    <source>
        <dbReference type="EMBL" id="GFR73245.1"/>
    </source>
</evidence>
<evidence type="ECO:0000256" key="6">
    <source>
        <dbReference type="SAM" id="MobiDB-lite"/>
    </source>
</evidence>
<comment type="subcellular location">
    <subcellularLocation>
        <location evidence="1">Membrane</location>
        <topology evidence="1">Multi-pass membrane protein</topology>
    </subcellularLocation>
</comment>
<organism evidence="11 12">
    <name type="scientific">Elysia marginata</name>
    <dbReference type="NCBI Taxonomy" id="1093978"/>
    <lineage>
        <taxon>Eukaryota</taxon>
        <taxon>Metazoa</taxon>
        <taxon>Spiralia</taxon>
        <taxon>Lophotrochozoa</taxon>
        <taxon>Mollusca</taxon>
        <taxon>Gastropoda</taxon>
        <taxon>Heterobranchia</taxon>
        <taxon>Euthyneura</taxon>
        <taxon>Panpulmonata</taxon>
        <taxon>Sacoglossa</taxon>
        <taxon>Placobranchoidea</taxon>
        <taxon>Plakobranchidae</taxon>
        <taxon>Elysia</taxon>
    </lineage>
</organism>
<feature type="domain" description="GPR180/TMEM145 transmembrane" evidence="9">
    <location>
        <begin position="208"/>
        <end position="299"/>
    </location>
</feature>
<reference evidence="11 12" key="1">
    <citation type="journal article" date="2021" name="Elife">
        <title>Chloroplast acquisition without the gene transfer in kleptoplastic sea slugs, Plakobranchus ocellatus.</title>
        <authorList>
            <person name="Maeda T."/>
            <person name="Takahashi S."/>
            <person name="Yoshida T."/>
            <person name="Shimamura S."/>
            <person name="Takaki Y."/>
            <person name="Nagai Y."/>
            <person name="Toyoda A."/>
            <person name="Suzuki Y."/>
            <person name="Arimoto A."/>
            <person name="Ishii H."/>
            <person name="Satoh N."/>
            <person name="Nishiyama T."/>
            <person name="Hasebe M."/>
            <person name="Maruyama T."/>
            <person name="Minagawa J."/>
            <person name="Obokata J."/>
            <person name="Shigenobu S."/>
        </authorList>
    </citation>
    <scope>NUCLEOTIDE SEQUENCE [LARGE SCALE GENOMIC DNA]</scope>
</reference>
<dbReference type="InterPro" id="IPR047831">
    <property type="entry name" value="GPR180/TMEM145"/>
</dbReference>
<dbReference type="Pfam" id="PF21892">
    <property type="entry name" value="TMEM145_N"/>
    <property type="match status" value="1"/>
</dbReference>
<dbReference type="InterPro" id="IPR053880">
    <property type="entry name" value="GPR180-like_N"/>
</dbReference>
<dbReference type="EMBL" id="BMAT01007871">
    <property type="protein sequence ID" value="GFR73245.1"/>
    <property type="molecule type" value="Genomic_DNA"/>
</dbReference>
<keyword evidence="2 7" id="KW-0812">Transmembrane</keyword>
<evidence type="ECO:0000259" key="9">
    <source>
        <dbReference type="Pfam" id="PF10192"/>
    </source>
</evidence>
<evidence type="ECO:0000256" key="8">
    <source>
        <dbReference type="SAM" id="SignalP"/>
    </source>
</evidence>
<feature type="transmembrane region" description="Helical" evidence="7">
    <location>
        <begin position="171"/>
        <end position="193"/>
    </location>
</feature>
<dbReference type="PANTHER" id="PTHR23252:SF24">
    <property type="entry name" value="TRANSMEMBRANE PROTEIN 145"/>
    <property type="match status" value="1"/>
</dbReference>
<evidence type="ECO:0000256" key="7">
    <source>
        <dbReference type="SAM" id="Phobius"/>
    </source>
</evidence>
<comment type="caution">
    <text evidence="11">The sequence shown here is derived from an EMBL/GenBank/DDBJ whole genome shotgun (WGS) entry which is preliminary data.</text>
</comment>
<feature type="compositionally biased region" description="Polar residues" evidence="6">
    <location>
        <begin position="485"/>
        <end position="497"/>
    </location>
</feature>
<protein>
    <submittedName>
        <fullName evidence="11">Transmembrane protein 145</fullName>
    </submittedName>
</protein>
<feature type="region of interest" description="Disordered" evidence="6">
    <location>
        <begin position="482"/>
        <end position="532"/>
    </location>
</feature>
<evidence type="ECO:0000313" key="12">
    <source>
        <dbReference type="Proteomes" id="UP000762676"/>
    </source>
</evidence>
<evidence type="ECO:0000256" key="3">
    <source>
        <dbReference type="ARBA" id="ARBA00022989"/>
    </source>
</evidence>
<name>A0AAV4FK76_9GAST</name>
<evidence type="ECO:0000256" key="4">
    <source>
        <dbReference type="ARBA" id="ARBA00023136"/>
    </source>
</evidence>
<dbReference type="GO" id="GO:0016020">
    <property type="term" value="C:membrane"/>
    <property type="evidence" value="ECO:0007669"/>
    <property type="project" value="UniProtKB-SubCell"/>
</dbReference>
<feature type="chain" id="PRO_5043876017" evidence="8">
    <location>
        <begin position="21"/>
        <end position="552"/>
    </location>
</feature>
<evidence type="ECO:0000256" key="5">
    <source>
        <dbReference type="ARBA" id="ARBA00023180"/>
    </source>
</evidence>
<dbReference type="Proteomes" id="UP000762676">
    <property type="component" value="Unassembled WGS sequence"/>
</dbReference>
<keyword evidence="5" id="KW-0325">Glycoprotein</keyword>
<gene>
    <name evidence="11" type="ORF">ElyMa_003863100</name>
</gene>
<dbReference type="InterPro" id="IPR019336">
    <property type="entry name" value="GPR180/TMEM145_TM"/>
</dbReference>
<feature type="domain" description="GPR180-like N-terminal" evidence="10">
    <location>
        <begin position="27"/>
        <end position="135"/>
    </location>
</feature>
<dbReference type="AlphaFoldDB" id="A0AAV4FK76"/>
<dbReference type="GO" id="GO:0007186">
    <property type="term" value="P:G protein-coupled receptor signaling pathway"/>
    <property type="evidence" value="ECO:0007669"/>
    <property type="project" value="InterPro"/>
</dbReference>
<sequence>MPGLHVYMTVFFLSMRLTDAKLAQGTLDTDSGYGTQDILLYYDTPGQWDSIYKRGKTCEESMSVLAINSNQVLSLNTSRTQTSTFSGCSLIRYHGDTWYSCAGTRRFRSARERWWYIAVARCGTPKDQVTGLYLEYKIHMTNGDDYIHEEFSVDEFSKLKRRQLFHATYKLFLAALFIWTGHLVIMVIAWARYGQTGVELTRLEVTGQVLYYYESPPGYGIIGIHLLGWAWFLHSNVFTLKHAQKKSAFYIPFFSFYTVWFLAGPGVTLIAMFVMAKWSREKTVNGVEQFVTFLGHCFFLVLTRPDAANSNFPYHVRTSQIATLGDGGGSAYVLGSSFELSERDKTTDNSVKENHKRKSPEQKLPPLEKQHAIRVRSEASSLFPKNTNMGTTSTPSPVNFLTGDINRNTTLGLSGNEYSINNNNSTATTIIPGCNDNSNNNITLNANHLFHQSISIMTRRGDVSSNPLPSIGEVRALSVYPGAGTSDSTASLESQHPLSPRGATGWLPKGRAAQLPPLNTHHHPIPNVTGGGFLNASKQPSAPDFDMFQAKK</sequence>
<keyword evidence="12" id="KW-1185">Reference proteome</keyword>
<evidence type="ECO:0000259" key="10">
    <source>
        <dbReference type="Pfam" id="PF21892"/>
    </source>
</evidence>
<evidence type="ECO:0000256" key="2">
    <source>
        <dbReference type="ARBA" id="ARBA00022692"/>
    </source>
</evidence>
<feature type="region of interest" description="Disordered" evidence="6">
    <location>
        <begin position="343"/>
        <end position="371"/>
    </location>
</feature>
<feature type="signal peptide" evidence="8">
    <location>
        <begin position="1"/>
        <end position="20"/>
    </location>
</feature>
<keyword evidence="3 7" id="KW-1133">Transmembrane helix</keyword>
<accession>A0AAV4FK76</accession>
<dbReference type="PANTHER" id="PTHR23252">
    <property type="entry name" value="INTIMAL THICKNESS RECEPTOR-RELATED"/>
    <property type="match status" value="1"/>
</dbReference>
<dbReference type="Pfam" id="PF10192">
    <property type="entry name" value="GPR180-TMEM145_TM"/>
    <property type="match status" value="1"/>
</dbReference>
<evidence type="ECO:0000256" key="1">
    <source>
        <dbReference type="ARBA" id="ARBA00004141"/>
    </source>
</evidence>
<proteinExistence type="predicted"/>
<feature type="transmembrane region" description="Helical" evidence="7">
    <location>
        <begin position="218"/>
        <end position="237"/>
    </location>
</feature>
<dbReference type="GO" id="GO:0019236">
    <property type="term" value="P:response to pheromone"/>
    <property type="evidence" value="ECO:0007669"/>
    <property type="project" value="InterPro"/>
</dbReference>
<keyword evidence="4 7" id="KW-0472">Membrane</keyword>
<feature type="transmembrane region" description="Helical" evidence="7">
    <location>
        <begin position="249"/>
        <end position="275"/>
    </location>
</feature>
<keyword evidence="8" id="KW-0732">Signal</keyword>